<organism evidence="1 2">
    <name type="scientific">Acinetobacter modestus</name>
    <dbReference type="NCBI Taxonomy" id="1776740"/>
    <lineage>
        <taxon>Bacteria</taxon>
        <taxon>Pseudomonadati</taxon>
        <taxon>Pseudomonadota</taxon>
        <taxon>Gammaproteobacteria</taxon>
        <taxon>Moraxellales</taxon>
        <taxon>Moraxellaceae</taxon>
        <taxon>Acinetobacter</taxon>
    </lineage>
</organism>
<proteinExistence type="predicted"/>
<accession>N9M262</accession>
<dbReference type="PATRIC" id="fig|1217705.3.peg.1016"/>
<gene>
    <name evidence="1" type="ORF">F900_01059</name>
</gene>
<dbReference type="AlphaFoldDB" id="N9M262"/>
<dbReference type="HOGENOM" id="CLU_008269_0_0_6"/>
<sequence length="1180" mass="130665">MPNPSKPFSVTATYLNNPEPSPLTKPFYIVPTFDPNIGGEEQVINSAGFESFVSGSHRLVFNQAIKTSGFESSGYASPTVVNKNKEIKTTGFNSLSFSQPIIFNSRQYIDNNNRGFLSQAFGTPFLMGGVKYVMPSGITSQQIGTPNVINTRADQYIQGQGIAPLSIPSPTVSPRFLAPTGIKSDNFGQPFIQRSPSPIGFETSFYGVAWVSHSPRHLLPGMVDGFNAGYPTIYDPTQRVLLDGKGIEGGIFGDTALRNTRRILTVNGIDAAQFSDWATVESNLRIITTKGFDSQSTGTSTIHNKTPSIAPTGFDSLSGLSVDIGYRNRELKPTGFYQLKFGLPKLEKPPELRPSGFNANSFGNTFISNFTRTITSKSIDSQIFGEHDTWYRYRTLSHTGINASAFGLQRVEHGRRNILALGVDHSAFSSGAWFSYGIRELQAFSIEAPLIPRHQIVGARKIMPFGFVATSFGERIIPESQTIYSQGFSNTFGLSSIDLGTKYIEPKVFFTYDSDQSQRFGAAKFWNLRQNVIQTFDANSGLAPPRFNGWTSIENRNKTIGVIGTDQSRLGNGFIENNARLIQPTGINALNFDRPLIADRVRSLKLDGIEPLYISGWTVVYNDARVISPSGFNSQTIGSSSVENTRRYYPRVGNFESLEMGLPMISDRIRTLSIESRHSIEPPVVPLPKIDLYTRYIDEVGRNDDYMAFGNPSLTIHWNIISPRWTLRDAYGFPTVSNLTPEIPVFGHNSEEFGNPFVRTQWRSLQQIGTNNQLFGQSEIAYRNKTIGVNSFNQSKFGNPKVTKTGVPPYYPQHIWLNAVDLDGAQMEGHGISEPKDQVSLPFIRSNVISPNGFNASSIGQARAQSNGIIVEPGIQELTVGSHSVGLKNRVLKIPSIDDSMVVSKPRLSPHTIYAVMDSPTQARQNHEPANLHYVNSDSGARPPGEVFGFPSISLQHRQVHAYIGDVSKIESGHQISLKKRTIIVDKGISSLKIGIHIFGPFIQNLEQYESVNESTVGNLTIKLKGNGLQILEPKGFDSLDVQNTTVEHKNRIVELSGFENLEMGQSKYNDTPFLWQGLRIGELIKGAYGGFESMSFGQCWISLKVRDLRVEGFDSFACEYDYTAFDKRMRVWKTTLPKPSQSIQPVGFDAFSQGVPNIKPAVHYIRPDGNADQFRKGGF</sequence>
<dbReference type="STRING" id="1217705.F900_01059"/>
<reference evidence="1 2" key="1">
    <citation type="submission" date="2013-02" db="EMBL/GenBank/DDBJ databases">
        <title>The Genome Sequence of Acinetobacter sp. ANC 3862.</title>
        <authorList>
            <consortium name="The Broad Institute Genome Sequencing Platform"/>
            <consortium name="The Broad Institute Genome Sequencing Center for Infectious Disease"/>
            <person name="Cerqueira G."/>
            <person name="Feldgarden M."/>
            <person name="Courvalin P."/>
            <person name="Perichon B."/>
            <person name="Grillot-Courvalin C."/>
            <person name="Clermont D."/>
            <person name="Rocha E."/>
            <person name="Yoon E.-J."/>
            <person name="Nemec A."/>
            <person name="Walker B."/>
            <person name="Young S.K."/>
            <person name="Zeng Q."/>
            <person name="Gargeya S."/>
            <person name="Fitzgerald M."/>
            <person name="Haas B."/>
            <person name="Abouelleil A."/>
            <person name="Alvarado L."/>
            <person name="Arachchi H.M."/>
            <person name="Berlin A.M."/>
            <person name="Chapman S.B."/>
            <person name="Dewar J."/>
            <person name="Goldberg J."/>
            <person name="Griggs A."/>
            <person name="Gujja S."/>
            <person name="Hansen M."/>
            <person name="Howarth C."/>
            <person name="Imamovic A."/>
            <person name="Larimer J."/>
            <person name="McCowan C."/>
            <person name="Murphy C."/>
            <person name="Neiman D."/>
            <person name="Pearson M."/>
            <person name="Priest M."/>
            <person name="Roberts A."/>
            <person name="Saif S."/>
            <person name="Shea T."/>
            <person name="Sisk P."/>
            <person name="Sykes S."/>
            <person name="Wortman J."/>
            <person name="Nusbaum C."/>
            <person name="Birren B."/>
        </authorList>
    </citation>
    <scope>NUCLEOTIDE SEQUENCE [LARGE SCALE GENOMIC DNA]</scope>
    <source>
        <strain evidence="1 2">ANC 3862</strain>
    </source>
</reference>
<dbReference type="Proteomes" id="UP000013248">
    <property type="component" value="Unassembled WGS sequence"/>
</dbReference>
<evidence type="ECO:0000313" key="2">
    <source>
        <dbReference type="Proteomes" id="UP000013248"/>
    </source>
</evidence>
<protein>
    <submittedName>
        <fullName evidence="1">Uncharacterized protein</fullName>
    </submittedName>
</protein>
<name>N9M262_9GAMM</name>
<dbReference type="EMBL" id="APRP01000014">
    <property type="protein sequence ID" value="ENX02613.1"/>
    <property type="molecule type" value="Genomic_DNA"/>
</dbReference>
<evidence type="ECO:0000313" key="1">
    <source>
        <dbReference type="EMBL" id="ENX02613.1"/>
    </source>
</evidence>
<dbReference type="eggNOG" id="ENOG5031R89">
    <property type="taxonomic scope" value="Bacteria"/>
</dbReference>
<comment type="caution">
    <text evidence="1">The sequence shown here is derived from an EMBL/GenBank/DDBJ whole genome shotgun (WGS) entry which is preliminary data.</text>
</comment>
<dbReference type="RefSeq" id="WP_005215635.1">
    <property type="nucleotide sequence ID" value="NZ_KB850089.1"/>
</dbReference>